<dbReference type="EMBL" id="JAPWDO010000002">
    <property type="protein sequence ID" value="KAJ5483161.1"/>
    <property type="molecule type" value="Genomic_DNA"/>
</dbReference>
<dbReference type="OrthoDB" id="4366586at2759"/>
<organism evidence="2 3">
    <name type="scientific">Penicillium desertorum</name>
    <dbReference type="NCBI Taxonomy" id="1303715"/>
    <lineage>
        <taxon>Eukaryota</taxon>
        <taxon>Fungi</taxon>
        <taxon>Dikarya</taxon>
        <taxon>Ascomycota</taxon>
        <taxon>Pezizomycotina</taxon>
        <taxon>Eurotiomycetes</taxon>
        <taxon>Eurotiomycetidae</taxon>
        <taxon>Eurotiales</taxon>
        <taxon>Aspergillaceae</taxon>
        <taxon>Penicillium</taxon>
    </lineage>
</organism>
<gene>
    <name evidence="2" type="ORF">N7530_002407</name>
</gene>
<reference evidence="2" key="2">
    <citation type="journal article" date="2023" name="IMA Fungus">
        <title>Comparative genomic study of the Penicillium genus elucidates a diverse pangenome and 15 lateral gene transfer events.</title>
        <authorList>
            <person name="Petersen C."/>
            <person name="Sorensen T."/>
            <person name="Nielsen M.R."/>
            <person name="Sondergaard T.E."/>
            <person name="Sorensen J.L."/>
            <person name="Fitzpatrick D.A."/>
            <person name="Frisvad J.C."/>
            <person name="Nielsen K.L."/>
        </authorList>
    </citation>
    <scope>NUCLEOTIDE SEQUENCE</scope>
    <source>
        <strain evidence="2">IBT 17660</strain>
    </source>
</reference>
<accession>A0A9X0BT70</accession>
<evidence type="ECO:0000313" key="3">
    <source>
        <dbReference type="Proteomes" id="UP001147760"/>
    </source>
</evidence>
<evidence type="ECO:0000313" key="2">
    <source>
        <dbReference type="EMBL" id="KAJ5483161.1"/>
    </source>
</evidence>
<proteinExistence type="predicted"/>
<feature type="domain" description="DUF6570" evidence="1">
    <location>
        <begin position="62"/>
        <end position="150"/>
    </location>
</feature>
<dbReference type="AlphaFoldDB" id="A0A9X0BT70"/>
<keyword evidence="3" id="KW-1185">Reference proteome</keyword>
<dbReference type="Proteomes" id="UP001147760">
    <property type="component" value="Unassembled WGS sequence"/>
</dbReference>
<sequence length="233" mass="26181">MTSNASKRSVCASCGKLVPDADIFPVHDVDPLLLPLRDALDRCARRERIWNVCLPYHKALIRGTIPKFSARSLVNVTLCQDYPSVLNDLTLTKKCVIARRHPLGVDVKLRPGGQRSSISYRALRGHLIVITQNPGSWCDEFIPPELQDNIIQLDQSDHQEREGYTVDLAQGNYENDLQAAQNESVDSNDCGPFLTGPVFTDINGERQNSDLRMLHESLSRWLGRRRTEASLFG</sequence>
<dbReference type="Pfam" id="PF20209">
    <property type="entry name" value="DUF6570"/>
    <property type="match status" value="1"/>
</dbReference>
<name>A0A9X0BT70_9EURO</name>
<protein>
    <recommendedName>
        <fullName evidence="1">DUF6570 domain-containing protein</fullName>
    </recommendedName>
</protein>
<reference evidence="2" key="1">
    <citation type="submission" date="2022-12" db="EMBL/GenBank/DDBJ databases">
        <authorList>
            <person name="Petersen C."/>
        </authorList>
    </citation>
    <scope>NUCLEOTIDE SEQUENCE</scope>
    <source>
        <strain evidence="2">IBT 17660</strain>
    </source>
</reference>
<dbReference type="InterPro" id="IPR046700">
    <property type="entry name" value="DUF6570"/>
</dbReference>
<evidence type="ECO:0000259" key="1">
    <source>
        <dbReference type="Pfam" id="PF20209"/>
    </source>
</evidence>
<comment type="caution">
    <text evidence="2">The sequence shown here is derived from an EMBL/GenBank/DDBJ whole genome shotgun (WGS) entry which is preliminary data.</text>
</comment>